<gene>
    <name evidence="2" type="ORF">QJ522_21595</name>
</gene>
<keyword evidence="1" id="KW-0812">Transmembrane</keyword>
<name>A0AAW6U495_9BACT</name>
<feature type="transmembrane region" description="Helical" evidence="1">
    <location>
        <begin position="155"/>
        <end position="176"/>
    </location>
</feature>
<feature type="transmembrane region" description="Helical" evidence="1">
    <location>
        <begin position="182"/>
        <end position="203"/>
    </location>
</feature>
<keyword evidence="1" id="KW-1133">Transmembrane helix</keyword>
<sequence>MAVIRETGVQGRMRRRIAVVGRVDHRRRGVAPRSDAFAKDKFLRILLQSGAVPREKLDAAIDGFNKAPSDFSWLIDMDEAVLAKADLVFAAKYSRHPTEDADFRLNRDYHRICRSLEYDLHHYDSELHHSSDPDHTTGCVSAGIDGTGPKKPGVWAFRVVLVCGFGSAPLVGMLIVTRFPDHTLSAGILLGGLWLVILLGALVRTLPRRDE</sequence>
<dbReference type="Proteomes" id="UP001431776">
    <property type="component" value="Unassembled WGS sequence"/>
</dbReference>
<evidence type="ECO:0000256" key="1">
    <source>
        <dbReference type="SAM" id="Phobius"/>
    </source>
</evidence>
<organism evidence="2 3">
    <name type="scientific">Anaerobaca lacustris</name>
    <dbReference type="NCBI Taxonomy" id="3044600"/>
    <lineage>
        <taxon>Bacteria</taxon>
        <taxon>Pseudomonadati</taxon>
        <taxon>Planctomycetota</taxon>
        <taxon>Phycisphaerae</taxon>
        <taxon>Sedimentisphaerales</taxon>
        <taxon>Anaerobacaceae</taxon>
        <taxon>Anaerobaca</taxon>
    </lineage>
</organism>
<comment type="caution">
    <text evidence="2">The sequence shown here is derived from an EMBL/GenBank/DDBJ whole genome shotgun (WGS) entry which is preliminary data.</text>
</comment>
<dbReference type="AlphaFoldDB" id="A0AAW6U495"/>
<evidence type="ECO:0000313" key="3">
    <source>
        <dbReference type="Proteomes" id="UP001431776"/>
    </source>
</evidence>
<dbReference type="EMBL" id="JASCXX010000046">
    <property type="protein sequence ID" value="MDI6451670.1"/>
    <property type="molecule type" value="Genomic_DNA"/>
</dbReference>
<keyword evidence="3" id="KW-1185">Reference proteome</keyword>
<reference evidence="2" key="1">
    <citation type="submission" date="2023-05" db="EMBL/GenBank/DDBJ databases">
        <title>Anaerotaeda fermentans gen. nov., sp. nov., a novel anaerobic planctomycete of the new family within the order Sedimentisphaerales isolated from Taman Peninsula, Russia.</title>
        <authorList>
            <person name="Khomyakova M.A."/>
            <person name="Merkel A.Y."/>
            <person name="Slobodkin A.I."/>
        </authorList>
    </citation>
    <scope>NUCLEOTIDE SEQUENCE</scope>
    <source>
        <strain evidence="2">M17dextr</strain>
    </source>
</reference>
<proteinExistence type="predicted"/>
<evidence type="ECO:0000313" key="2">
    <source>
        <dbReference type="EMBL" id="MDI6451670.1"/>
    </source>
</evidence>
<protein>
    <submittedName>
        <fullName evidence="2">Uncharacterized protein</fullName>
    </submittedName>
</protein>
<dbReference type="RefSeq" id="WP_349247078.1">
    <property type="nucleotide sequence ID" value="NZ_JASCXX010000046.1"/>
</dbReference>
<accession>A0AAW6U495</accession>
<keyword evidence="1" id="KW-0472">Membrane</keyword>